<protein>
    <recommendedName>
        <fullName evidence="8">Multiple EGF-like-domain protein 3</fullName>
    </recommendedName>
</protein>
<evidence type="ECO:0000256" key="2">
    <source>
        <dbReference type="ARBA" id="ARBA00022737"/>
    </source>
</evidence>
<evidence type="ECO:0000313" key="6">
    <source>
        <dbReference type="EMBL" id="PRP92791.1"/>
    </source>
</evidence>
<reference evidence="6 7" key="1">
    <citation type="submission" date="2018-03" db="EMBL/GenBank/DDBJ databases">
        <title>Draft Genome Sequences of the Obligatory Marine Myxobacteria Enhygromyxa salina SWB005.</title>
        <authorList>
            <person name="Poehlein A."/>
            <person name="Moghaddam J.A."/>
            <person name="Harms H."/>
            <person name="Alanjari M."/>
            <person name="Koenig G.M."/>
            <person name="Daniel R."/>
            <person name="Schaeberle T.F."/>
        </authorList>
    </citation>
    <scope>NUCLEOTIDE SEQUENCE [LARGE SCALE GENOMIC DNA]</scope>
    <source>
        <strain evidence="6 7">SWB005</strain>
    </source>
</reference>
<keyword evidence="1 5" id="KW-0732">Signal</keyword>
<feature type="compositionally biased region" description="Acidic residues" evidence="4">
    <location>
        <begin position="40"/>
        <end position="90"/>
    </location>
</feature>
<dbReference type="InterPro" id="IPR011936">
    <property type="entry name" value="Myxo_disulph_rpt"/>
</dbReference>
<evidence type="ECO:0008006" key="8">
    <source>
        <dbReference type="Google" id="ProtNLM"/>
    </source>
</evidence>
<dbReference type="OrthoDB" id="9823079at2"/>
<keyword evidence="3" id="KW-1015">Disulfide bond</keyword>
<keyword evidence="2" id="KW-0677">Repeat</keyword>
<evidence type="ECO:0000313" key="7">
    <source>
        <dbReference type="Proteomes" id="UP000237968"/>
    </source>
</evidence>
<feature type="region of interest" description="Disordered" evidence="4">
    <location>
        <begin position="31"/>
        <end position="98"/>
    </location>
</feature>
<evidence type="ECO:0000256" key="4">
    <source>
        <dbReference type="SAM" id="MobiDB-lite"/>
    </source>
</evidence>
<evidence type="ECO:0000256" key="1">
    <source>
        <dbReference type="ARBA" id="ARBA00022729"/>
    </source>
</evidence>
<proteinExistence type="predicted"/>
<feature type="signal peptide" evidence="5">
    <location>
        <begin position="1"/>
        <end position="22"/>
    </location>
</feature>
<accession>A0A2S9XJD2</accession>
<keyword evidence="7" id="KW-1185">Reference proteome</keyword>
<organism evidence="6 7">
    <name type="scientific">Enhygromyxa salina</name>
    <dbReference type="NCBI Taxonomy" id="215803"/>
    <lineage>
        <taxon>Bacteria</taxon>
        <taxon>Pseudomonadati</taxon>
        <taxon>Myxococcota</taxon>
        <taxon>Polyangia</taxon>
        <taxon>Nannocystales</taxon>
        <taxon>Nannocystaceae</taxon>
        <taxon>Enhygromyxa</taxon>
    </lineage>
</organism>
<dbReference type="NCBIfam" id="TIGR02232">
    <property type="entry name" value="myxo_disulf_rpt"/>
    <property type="match status" value="5"/>
</dbReference>
<dbReference type="PROSITE" id="PS51257">
    <property type="entry name" value="PROKAR_LIPOPROTEIN"/>
    <property type="match status" value="1"/>
</dbReference>
<evidence type="ECO:0000256" key="5">
    <source>
        <dbReference type="SAM" id="SignalP"/>
    </source>
</evidence>
<dbReference type="Proteomes" id="UP000237968">
    <property type="component" value="Unassembled WGS sequence"/>
</dbReference>
<dbReference type="AlphaFoldDB" id="A0A2S9XJD2"/>
<gene>
    <name evidence="6" type="ORF">ENSA5_47040</name>
</gene>
<dbReference type="Pfam" id="PF13948">
    <property type="entry name" value="DUF4215"/>
    <property type="match status" value="3"/>
</dbReference>
<name>A0A2S9XJD2_9BACT</name>
<sequence>MRALRFNTLLFVAGLAAPLALAGCSGDDVATGDTFNETSGDGDGDSGDGDGDPGDGDGDPGDGDGDTGDGDGDTGDGDGDTGDGDGDTGDGDTGGVCGDGVVNGDEECDDGNPDDTDECLSSCLLATCGDGIIWEGNEECDDGNPEDGDECTNACTSAVCGDGAVQAGVEECDDGNDISTDDCTTDCVAATCGDGIIWEGNEECDDGNDVSTDDCTADCAAASCGDAYVWEGNEACDDGVNDGMYGGCEMDCQALAAYCGDGNVDMMEECDDGNDIDDDGCANDCTAPPCGNNCFAEEGCLTEGGRCIRLTCTQADNSATVCDSCMGWSQVTYQNWLNDGYCEDVIATYRDLYDHATMCGNSNLECCANEMDCSAGSDNAWHFHNGQSNYYTGPCLGCQVDANCTYWNNATSGTYSRLTACEAP</sequence>
<comment type="caution">
    <text evidence="6">The sequence shown here is derived from an EMBL/GenBank/DDBJ whole genome shotgun (WGS) entry which is preliminary data.</text>
</comment>
<feature type="chain" id="PRO_5015635399" description="Multiple EGF-like-domain protein 3" evidence="5">
    <location>
        <begin position="23"/>
        <end position="424"/>
    </location>
</feature>
<dbReference type="EMBL" id="PVNK01000204">
    <property type="protein sequence ID" value="PRP92791.1"/>
    <property type="molecule type" value="Genomic_DNA"/>
</dbReference>
<evidence type="ECO:0000256" key="3">
    <source>
        <dbReference type="ARBA" id="ARBA00023157"/>
    </source>
</evidence>